<keyword evidence="7 10" id="KW-0472">Membrane</keyword>
<evidence type="ECO:0000256" key="3">
    <source>
        <dbReference type="ARBA" id="ARBA00022452"/>
    </source>
</evidence>
<evidence type="ECO:0000313" key="16">
    <source>
        <dbReference type="Proteomes" id="UP000282759"/>
    </source>
</evidence>
<keyword evidence="4 10" id="KW-0812">Transmembrane</keyword>
<keyword evidence="16" id="KW-1185">Reference proteome</keyword>
<evidence type="ECO:0000256" key="2">
    <source>
        <dbReference type="ARBA" id="ARBA00022448"/>
    </source>
</evidence>
<accession>A0A437MRZ0</accession>
<evidence type="ECO:0000256" key="9">
    <source>
        <dbReference type="ARBA" id="ARBA00023237"/>
    </source>
</evidence>
<dbReference type="RefSeq" id="WP_127705598.1">
    <property type="nucleotide sequence ID" value="NZ_SACK01000005.1"/>
</dbReference>
<dbReference type="Pfam" id="PF00593">
    <property type="entry name" value="TonB_dep_Rec_b-barrel"/>
    <property type="match status" value="1"/>
</dbReference>
<dbReference type="InterPro" id="IPR037066">
    <property type="entry name" value="Plug_dom_sf"/>
</dbReference>
<dbReference type="Gene3D" id="2.170.130.10">
    <property type="entry name" value="TonB-dependent receptor, plug domain"/>
    <property type="match status" value="1"/>
</dbReference>
<dbReference type="InterPro" id="IPR039426">
    <property type="entry name" value="TonB-dep_rcpt-like"/>
</dbReference>
<keyword evidence="5 12" id="KW-0732">Signal</keyword>
<comment type="caution">
    <text evidence="15">The sequence shown here is derived from an EMBL/GenBank/DDBJ whole genome shotgun (WGS) entry which is preliminary data.</text>
</comment>
<feature type="domain" description="TonB-dependent receptor-like beta-barrel" evidence="13">
    <location>
        <begin position="372"/>
        <end position="755"/>
    </location>
</feature>
<comment type="similarity">
    <text evidence="10 11">Belongs to the TonB-dependent receptor family.</text>
</comment>
<sequence>MQSNKILLLVLLCTYSIFTSAQTLSSLKGRIKNSAGEPVPAATAKILNTSLGAITNEAGLFVIKHIKPGSYTLSISLVGYKTQTRHIDIAGKETELTITLDDDLVTMETVMVTGLTAAQESNRQAYNITAVDAKKLYNTTLNLADALDRVSGVRVRESGGVGSNFNLSLNGFSGSRVRFFIDGIPMDNFGSSFQINNIPINIAERVEVYKGVVPIWLGSDALGGAINIITGNRYRNYIDASYSYGSFNTHRSVINAAATSKSGFTFQLNAFQNYSDNNYKVYVGAADIYTGANGGKFVFVPRFHDKYHNETLIANVGVVDKSFADKLLLGVTLGKNYQEIQTGARMESVFGAWHRRGNIVMPSLKYKKDNLLKNLDVTLNANYNFGTEQNIDTVDARFDWYGNSKPGGTGGGERSRSLYKYKNNNGIVNTMLNYRIAENQSIALSDVFTTFNRKGTDELKIEQDDAPKKTQKNVLGLGYSYNIESVWSASVFGKYIYQNTVTSDRNTTSTMNKFGYGIAGTYFLTKDFQLKASYELTNRMPEADEIFGDVINSEGNPNLKPEKSQNLNAGAAYAFAINSDNKFMANATFTYRKSDNFVYSRLNQNQTKLIPDNRDGVNTVGVDGEIRYSYKNWLNAGTTLTYQYLQNLQLYEVNPSTGQYYTTKSDLYGDQMPNIPYFFGNTDVAVTLKGIGGTKNKLTFGYNLLYVHAFWLYWPSRGTPSTDTKKVVPMQLSHDVNVVYSMADGRYNISLEGRNITNELLYDNFSLQKPGRGFYLNLRYFINKTNN</sequence>
<dbReference type="Gene3D" id="2.60.40.1120">
    <property type="entry name" value="Carboxypeptidase-like, regulatory domain"/>
    <property type="match status" value="1"/>
</dbReference>
<dbReference type="EMBL" id="SACK01000005">
    <property type="protein sequence ID" value="RVU00407.1"/>
    <property type="molecule type" value="Genomic_DNA"/>
</dbReference>
<dbReference type="PANTHER" id="PTHR30069:SF29">
    <property type="entry name" value="HEMOGLOBIN AND HEMOGLOBIN-HAPTOGLOBIN-BINDING PROTEIN 1-RELATED"/>
    <property type="match status" value="1"/>
</dbReference>
<evidence type="ECO:0000313" key="15">
    <source>
        <dbReference type="EMBL" id="RVU00407.1"/>
    </source>
</evidence>
<dbReference type="GO" id="GO:0015344">
    <property type="term" value="F:siderophore uptake transmembrane transporter activity"/>
    <property type="evidence" value="ECO:0007669"/>
    <property type="project" value="TreeGrafter"/>
</dbReference>
<feature type="signal peptide" evidence="12">
    <location>
        <begin position="1"/>
        <end position="21"/>
    </location>
</feature>
<dbReference type="InterPro" id="IPR012910">
    <property type="entry name" value="Plug_dom"/>
</dbReference>
<comment type="subcellular location">
    <subcellularLocation>
        <location evidence="1 10">Cell outer membrane</location>
        <topology evidence="1 10">Multi-pass membrane protein</topology>
    </subcellularLocation>
</comment>
<feature type="domain" description="TonB-dependent receptor plug" evidence="14">
    <location>
        <begin position="124"/>
        <end position="225"/>
    </location>
</feature>
<reference evidence="15 16" key="1">
    <citation type="submission" date="2019-01" db="EMBL/GenBank/DDBJ databases">
        <authorList>
            <person name="Chen W.-M."/>
        </authorList>
    </citation>
    <scope>NUCLEOTIDE SEQUENCE [LARGE SCALE GENOMIC DNA]</scope>
    <source>
        <strain evidence="15 16">YBJ-36</strain>
    </source>
</reference>
<protein>
    <submittedName>
        <fullName evidence="15">TonB-dependent receptor</fullName>
    </submittedName>
</protein>
<proteinExistence type="inferred from homology"/>
<feature type="chain" id="PRO_5019582147" evidence="12">
    <location>
        <begin position="22"/>
        <end position="787"/>
    </location>
</feature>
<dbReference type="SUPFAM" id="SSF49464">
    <property type="entry name" value="Carboxypeptidase regulatory domain-like"/>
    <property type="match status" value="1"/>
</dbReference>
<keyword evidence="9 10" id="KW-0998">Cell outer membrane</keyword>
<evidence type="ECO:0000256" key="8">
    <source>
        <dbReference type="ARBA" id="ARBA00023170"/>
    </source>
</evidence>
<keyword evidence="2 10" id="KW-0813">Transport</keyword>
<evidence type="ECO:0000256" key="6">
    <source>
        <dbReference type="ARBA" id="ARBA00023077"/>
    </source>
</evidence>
<evidence type="ECO:0000256" key="12">
    <source>
        <dbReference type="SAM" id="SignalP"/>
    </source>
</evidence>
<dbReference type="PROSITE" id="PS52016">
    <property type="entry name" value="TONB_DEPENDENT_REC_3"/>
    <property type="match status" value="1"/>
</dbReference>
<dbReference type="Pfam" id="PF07715">
    <property type="entry name" value="Plug"/>
    <property type="match status" value="1"/>
</dbReference>
<dbReference type="AlphaFoldDB" id="A0A437MRZ0"/>
<dbReference type="InterPro" id="IPR036942">
    <property type="entry name" value="Beta-barrel_TonB_sf"/>
</dbReference>
<dbReference type="Proteomes" id="UP000282759">
    <property type="component" value="Unassembled WGS sequence"/>
</dbReference>
<evidence type="ECO:0000256" key="5">
    <source>
        <dbReference type="ARBA" id="ARBA00022729"/>
    </source>
</evidence>
<dbReference type="Gene3D" id="2.40.170.20">
    <property type="entry name" value="TonB-dependent receptor, beta-barrel domain"/>
    <property type="match status" value="1"/>
</dbReference>
<dbReference type="GO" id="GO:0009279">
    <property type="term" value="C:cell outer membrane"/>
    <property type="evidence" value="ECO:0007669"/>
    <property type="project" value="UniProtKB-SubCell"/>
</dbReference>
<evidence type="ECO:0000256" key="1">
    <source>
        <dbReference type="ARBA" id="ARBA00004571"/>
    </source>
</evidence>
<evidence type="ECO:0000256" key="10">
    <source>
        <dbReference type="PROSITE-ProRule" id="PRU01360"/>
    </source>
</evidence>
<keyword evidence="6 11" id="KW-0798">TonB box</keyword>
<evidence type="ECO:0000256" key="7">
    <source>
        <dbReference type="ARBA" id="ARBA00023136"/>
    </source>
</evidence>
<dbReference type="Pfam" id="PF13715">
    <property type="entry name" value="CarbopepD_reg_2"/>
    <property type="match status" value="1"/>
</dbReference>
<dbReference type="PANTHER" id="PTHR30069">
    <property type="entry name" value="TONB-DEPENDENT OUTER MEMBRANE RECEPTOR"/>
    <property type="match status" value="1"/>
</dbReference>
<dbReference type="OrthoDB" id="9812892at2"/>
<evidence type="ECO:0000259" key="13">
    <source>
        <dbReference type="Pfam" id="PF00593"/>
    </source>
</evidence>
<dbReference type="InterPro" id="IPR008969">
    <property type="entry name" value="CarboxyPept-like_regulatory"/>
</dbReference>
<evidence type="ECO:0000256" key="4">
    <source>
        <dbReference type="ARBA" id="ARBA00022692"/>
    </source>
</evidence>
<keyword evidence="3 10" id="KW-1134">Transmembrane beta strand</keyword>
<organism evidence="15 16">
    <name type="scientific">Mucilaginibacter limnophilus</name>
    <dbReference type="NCBI Taxonomy" id="1932778"/>
    <lineage>
        <taxon>Bacteria</taxon>
        <taxon>Pseudomonadati</taxon>
        <taxon>Bacteroidota</taxon>
        <taxon>Sphingobacteriia</taxon>
        <taxon>Sphingobacteriales</taxon>
        <taxon>Sphingobacteriaceae</taxon>
        <taxon>Mucilaginibacter</taxon>
    </lineage>
</organism>
<dbReference type="InterPro" id="IPR000531">
    <property type="entry name" value="Beta-barrel_TonB"/>
</dbReference>
<dbReference type="GO" id="GO:0044718">
    <property type="term" value="P:siderophore transmembrane transport"/>
    <property type="evidence" value="ECO:0007669"/>
    <property type="project" value="TreeGrafter"/>
</dbReference>
<keyword evidence="8 15" id="KW-0675">Receptor</keyword>
<evidence type="ECO:0000259" key="14">
    <source>
        <dbReference type="Pfam" id="PF07715"/>
    </source>
</evidence>
<evidence type="ECO:0000256" key="11">
    <source>
        <dbReference type="RuleBase" id="RU003357"/>
    </source>
</evidence>
<gene>
    <name evidence="15" type="ORF">EOD41_13080</name>
</gene>
<name>A0A437MRZ0_9SPHI</name>
<dbReference type="SUPFAM" id="SSF56935">
    <property type="entry name" value="Porins"/>
    <property type="match status" value="1"/>
</dbReference>